<accession>A0ABP7NQB4</accession>
<comment type="similarity">
    <text evidence="4">Belongs to the PEP-utilizing enzyme family.</text>
</comment>
<reference evidence="16" key="1">
    <citation type="journal article" date="2019" name="Int. J. Syst. Evol. Microbiol.">
        <title>The Global Catalogue of Microorganisms (GCM) 10K type strain sequencing project: providing services to taxonomists for standard genome sequencing and annotation.</title>
        <authorList>
            <consortium name="The Broad Institute Genomics Platform"/>
            <consortium name="The Broad Institute Genome Sequencing Center for Infectious Disease"/>
            <person name="Wu L."/>
            <person name="Ma J."/>
        </authorList>
    </citation>
    <scope>NUCLEOTIDE SEQUENCE [LARGE SCALE GENOMIC DNA]</scope>
    <source>
        <strain evidence="16">JCM 17555</strain>
    </source>
</reference>
<dbReference type="Gene3D" id="1.10.274.10">
    <property type="entry name" value="PtsI, HPr-binding domain"/>
    <property type="match status" value="1"/>
</dbReference>
<evidence type="ECO:0000256" key="6">
    <source>
        <dbReference type="ARBA" id="ARBA00022448"/>
    </source>
</evidence>
<dbReference type="Gene3D" id="3.20.20.60">
    <property type="entry name" value="Phosphoenolpyruvate-binding domains"/>
    <property type="match status" value="1"/>
</dbReference>
<evidence type="ECO:0000256" key="4">
    <source>
        <dbReference type="ARBA" id="ARBA00007837"/>
    </source>
</evidence>
<dbReference type="Pfam" id="PF02896">
    <property type="entry name" value="PEP-utilizers_C"/>
    <property type="match status" value="1"/>
</dbReference>
<dbReference type="InterPro" id="IPR008279">
    <property type="entry name" value="PEP-util_enz_mobile_dom"/>
</dbReference>
<evidence type="ECO:0000256" key="7">
    <source>
        <dbReference type="ARBA" id="ARBA00022490"/>
    </source>
</evidence>
<keyword evidence="11" id="KW-0479">Metal-binding</keyword>
<keyword evidence="7" id="KW-0963">Cytoplasm</keyword>
<evidence type="ECO:0000256" key="10">
    <source>
        <dbReference type="ARBA" id="ARBA00022683"/>
    </source>
</evidence>
<dbReference type="Pfam" id="PF01590">
    <property type="entry name" value="GAF"/>
    <property type="match status" value="1"/>
</dbReference>
<keyword evidence="10" id="KW-0598">Phosphotransferase system</keyword>
<sequence>MLEPLNTLREIFQVAADLDEPGQLLELIVSRVRLALKAEVCSIYLLDAVEDCFVLKATEGLDKSAINQVRLPRGEGLVGYIAEHQALLNVERASTHPNFVFFPQTGEQAFESFLGTPIVHFRKLIGVLTIQKHAAEKFTLEQEAFAITIAAQLAGPLDQSLDNGDLHLRDERVPDVNIRFRGVKGASGLAMGKALWVKRKHTLAGIVDTRLADVSADRDADRDAEIQRFRVALSAAKEDLKEQKERMRGNLPKDVLALYGMYRMILEDRSLADEIETYIKAGWTAATALRKTVKNHARAFETMEDDYLKAKAEDILHIGQRVYAQLRGEEDDIAAVSGPTILVGADLSISDIAEFPTQHLAGIVCTKGSALSHLAILANALGVPAVLGVGELDPNRIDKAETILDGYRAIVIFKPVEQLQREYRKLLTQESALLKGLDALRDLPAETPDGTAITLLANTGLLADITPGLSRGAQGIGLYRSEIPFMMHESFPSEGEQVDIYRPVLEAYHPKPVCMRTLDIGGDKNLPYFVFTEDNPFLGWRGIRFTLDNSSIFLSQIRAMLRANIGLNNLSLLLPMISRLDEVLEFKQLLTEAVLQLESEGYEIVLPRLGIMIEVPSAMLILDQLAEHIDFISIGSNDFTQYLLAVDRNNVKVSQLYSWFQPAVLRGLKSVVTQAKALGLPTSLCGEMAADPAAVILLMGMGIDQLSMSAYTLPKTKWVIRSIPQSVAVSVWNEVQLMKTESAIRQRLTEVLEQHGLGGLIRAGAH</sequence>
<protein>
    <recommendedName>
        <fullName evidence="5">phosphoenolpyruvate--protein phosphotransferase</fullName>
        <ecNumber evidence="5">2.7.3.9</ecNumber>
    </recommendedName>
</protein>
<dbReference type="InterPro" id="IPR003018">
    <property type="entry name" value="GAF"/>
</dbReference>
<evidence type="ECO:0000256" key="1">
    <source>
        <dbReference type="ARBA" id="ARBA00000683"/>
    </source>
</evidence>
<name>A0ABP7NQB4_9GAMM</name>
<dbReference type="InterPro" id="IPR008731">
    <property type="entry name" value="PTS_EIN"/>
</dbReference>
<dbReference type="InterPro" id="IPR036637">
    <property type="entry name" value="Phosphohistidine_dom_sf"/>
</dbReference>
<dbReference type="InterPro" id="IPR040442">
    <property type="entry name" value="Pyrv_kinase-like_dom_sf"/>
</dbReference>
<evidence type="ECO:0000256" key="12">
    <source>
        <dbReference type="ARBA" id="ARBA00022777"/>
    </source>
</evidence>
<evidence type="ECO:0000256" key="9">
    <source>
        <dbReference type="ARBA" id="ARBA00022679"/>
    </source>
</evidence>
<keyword evidence="13" id="KW-0460">Magnesium</keyword>
<dbReference type="RefSeq" id="WP_344803639.1">
    <property type="nucleotide sequence ID" value="NZ_BAABBO010000001.1"/>
</dbReference>
<evidence type="ECO:0000256" key="2">
    <source>
        <dbReference type="ARBA" id="ARBA00001946"/>
    </source>
</evidence>
<organism evidence="15 16">
    <name type="scientific">Allohahella marinimesophila</name>
    <dbReference type="NCBI Taxonomy" id="1054972"/>
    <lineage>
        <taxon>Bacteria</taxon>
        <taxon>Pseudomonadati</taxon>
        <taxon>Pseudomonadota</taxon>
        <taxon>Gammaproteobacteria</taxon>
        <taxon>Oceanospirillales</taxon>
        <taxon>Hahellaceae</taxon>
        <taxon>Allohahella</taxon>
    </lineage>
</organism>
<evidence type="ECO:0000256" key="11">
    <source>
        <dbReference type="ARBA" id="ARBA00022723"/>
    </source>
</evidence>
<gene>
    <name evidence="15" type="primary">ptsP_1</name>
    <name evidence="15" type="ORF">GCM10022278_08740</name>
</gene>
<dbReference type="SUPFAM" id="SSF55781">
    <property type="entry name" value="GAF domain-like"/>
    <property type="match status" value="1"/>
</dbReference>
<dbReference type="InterPro" id="IPR050499">
    <property type="entry name" value="PEP-utilizing_PTS_enzyme"/>
</dbReference>
<evidence type="ECO:0000313" key="15">
    <source>
        <dbReference type="EMBL" id="GAA3951942.1"/>
    </source>
</evidence>
<dbReference type="EMBL" id="BAABBO010000001">
    <property type="protein sequence ID" value="GAA3951942.1"/>
    <property type="molecule type" value="Genomic_DNA"/>
</dbReference>
<comment type="catalytic activity">
    <reaction evidence="1">
        <text>L-histidyl-[protein] + phosphoenolpyruvate = N(pros)-phospho-L-histidyl-[protein] + pyruvate</text>
        <dbReference type="Rhea" id="RHEA:23880"/>
        <dbReference type="Rhea" id="RHEA-COMP:9745"/>
        <dbReference type="Rhea" id="RHEA-COMP:9746"/>
        <dbReference type="ChEBI" id="CHEBI:15361"/>
        <dbReference type="ChEBI" id="CHEBI:29979"/>
        <dbReference type="ChEBI" id="CHEBI:58702"/>
        <dbReference type="ChEBI" id="CHEBI:64837"/>
        <dbReference type="EC" id="2.7.3.9"/>
    </reaction>
</comment>
<dbReference type="EC" id="2.7.3.9" evidence="5"/>
<evidence type="ECO:0000256" key="13">
    <source>
        <dbReference type="ARBA" id="ARBA00022842"/>
    </source>
</evidence>
<dbReference type="InterPro" id="IPR036618">
    <property type="entry name" value="PtsI_HPr-bd_sf"/>
</dbReference>
<dbReference type="Pfam" id="PF00391">
    <property type="entry name" value="PEP-utilizers"/>
    <property type="match status" value="1"/>
</dbReference>
<dbReference type="SMART" id="SM00065">
    <property type="entry name" value="GAF"/>
    <property type="match status" value="1"/>
</dbReference>
<dbReference type="SUPFAM" id="SSF51621">
    <property type="entry name" value="Phosphoenolpyruvate/pyruvate domain"/>
    <property type="match status" value="1"/>
</dbReference>
<keyword evidence="16" id="KW-1185">Reference proteome</keyword>
<dbReference type="InterPro" id="IPR000121">
    <property type="entry name" value="PEP_util_C"/>
</dbReference>
<comment type="subcellular location">
    <subcellularLocation>
        <location evidence="3">Cytoplasm</location>
    </subcellularLocation>
</comment>
<keyword evidence="6" id="KW-0813">Transport</keyword>
<dbReference type="PANTHER" id="PTHR46244">
    <property type="entry name" value="PHOSPHOENOLPYRUVATE-PROTEIN PHOSPHOTRANSFERASE"/>
    <property type="match status" value="1"/>
</dbReference>
<comment type="cofactor">
    <cofactor evidence="2">
        <name>Mg(2+)</name>
        <dbReference type="ChEBI" id="CHEBI:18420"/>
    </cofactor>
</comment>
<evidence type="ECO:0000256" key="8">
    <source>
        <dbReference type="ARBA" id="ARBA00022597"/>
    </source>
</evidence>
<evidence type="ECO:0000256" key="3">
    <source>
        <dbReference type="ARBA" id="ARBA00004496"/>
    </source>
</evidence>
<feature type="domain" description="GAF" evidence="14">
    <location>
        <begin position="20"/>
        <end position="167"/>
    </location>
</feature>
<dbReference type="InterPro" id="IPR015813">
    <property type="entry name" value="Pyrv/PenolPyrv_kinase-like_dom"/>
</dbReference>
<evidence type="ECO:0000259" key="14">
    <source>
        <dbReference type="SMART" id="SM00065"/>
    </source>
</evidence>
<dbReference type="PRINTS" id="PR01736">
    <property type="entry name" value="PHPHTRNFRASE"/>
</dbReference>
<keyword evidence="8" id="KW-0762">Sugar transport</keyword>
<dbReference type="InterPro" id="IPR006318">
    <property type="entry name" value="PTS_EI-like"/>
</dbReference>
<dbReference type="Proteomes" id="UP001501337">
    <property type="component" value="Unassembled WGS sequence"/>
</dbReference>
<dbReference type="InterPro" id="IPR029016">
    <property type="entry name" value="GAF-like_dom_sf"/>
</dbReference>
<keyword evidence="9" id="KW-0808">Transferase</keyword>
<keyword evidence="12" id="KW-0418">Kinase</keyword>
<dbReference type="SUPFAM" id="SSF47831">
    <property type="entry name" value="Enzyme I of the PEP:sugar phosphotransferase system HPr-binding (sub)domain"/>
    <property type="match status" value="1"/>
</dbReference>
<dbReference type="SUPFAM" id="SSF52009">
    <property type="entry name" value="Phosphohistidine domain"/>
    <property type="match status" value="1"/>
</dbReference>
<comment type="caution">
    <text evidence="15">The sequence shown here is derived from an EMBL/GenBank/DDBJ whole genome shotgun (WGS) entry which is preliminary data.</text>
</comment>
<proteinExistence type="inferred from homology"/>
<dbReference type="PANTHER" id="PTHR46244:SF1">
    <property type="entry name" value="PHOSPHOENOLPYRUVATE-DEPENDENT PHOSPHOTRANSFERASE SYSTEM"/>
    <property type="match status" value="1"/>
</dbReference>
<dbReference type="NCBIfam" id="NF008283">
    <property type="entry name" value="PRK11061.1"/>
    <property type="match status" value="1"/>
</dbReference>
<dbReference type="Gene3D" id="3.50.30.10">
    <property type="entry name" value="Phosphohistidine domain"/>
    <property type="match status" value="1"/>
</dbReference>
<dbReference type="Pfam" id="PF05524">
    <property type="entry name" value="PEP-utilisers_N"/>
    <property type="match status" value="1"/>
</dbReference>
<evidence type="ECO:0000256" key="5">
    <source>
        <dbReference type="ARBA" id="ARBA00012232"/>
    </source>
</evidence>
<dbReference type="Gene3D" id="3.30.450.40">
    <property type="match status" value="1"/>
</dbReference>
<evidence type="ECO:0000313" key="16">
    <source>
        <dbReference type="Proteomes" id="UP001501337"/>
    </source>
</evidence>
<dbReference type="NCBIfam" id="TIGR01417">
    <property type="entry name" value="PTS_I_fam"/>
    <property type="match status" value="1"/>
</dbReference>